<reference evidence="1" key="1">
    <citation type="submission" date="2020-09" db="EMBL/GenBank/DDBJ databases">
        <title>A novel bacterium of genus Paenibacillus, isolated from South China Sea.</title>
        <authorList>
            <person name="Huang H."/>
            <person name="Mo K."/>
            <person name="Hu Y."/>
        </authorList>
    </citation>
    <scope>NUCLEOTIDE SEQUENCE</scope>
    <source>
        <strain evidence="1">IB182496</strain>
    </source>
</reference>
<dbReference type="NCBIfam" id="TIGR00022">
    <property type="entry name" value="YhcH/YjgK/YiaL family protein"/>
    <property type="match status" value="1"/>
</dbReference>
<proteinExistence type="predicted"/>
<dbReference type="SUPFAM" id="SSF51197">
    <property type="entry name" value="Clavaminate synthase-like"/>
    <property type="match status" value="1"/>
</dbReference>
<organism evidence="1 2">
    <name type="scientific">Paenibacillus sabuli</name>
    <dbReference type="NCBI Taxonomy" id="2772509"/>
    <lineage>
        <taxon>Bacteria</taxon>
        <taxon>Bacillati</taxon>
        <taxon>Bacillota</taxon>
        <taxon>Bacilli</taxon>
        <taxon>Bacillales</taxon>
        <taxon>Paenibacillaceae</taxon>
        <taxon>Paenibacillus</taxon>
    </lineage>
</organism>
<dbReference type="PANTHER" id="PTHR34986:SF1">
    <property type="entry name" value="PROTEIN YIAL"/>
    <property type="match status" value="1"/>
</dbReference>
<dbReference type="RefSeq" id="WP_190917181.1">
    <property type="nucleotide sequence ID" value="NZ_JACXIZ010000016.1"/>
</dbReference>
<protein>
    <submittedName>
        <fullName evidence="1">YhcH/YjgK/YiaL family protein</fullName>
    </submittedName>
</protein>
<dbReference type="PANTHER" id="PTHR34986">
    <property type="entry name" value="EVOLVED BETA-GALACTOSIDASE SUBUNIT BETA"/>
    <property type="match status" value="1"/>
</dbReference>
<dbReference type="Pfam" id="PF04074">
    <property type="entry name" value="DUF386"/>
    <property type="match status" value="1"/>
</dbReference>
<keyword evidence="2" id="KW-1185">Reference proteome</keyword>
<gene>
    <name evidence="1" type="ORF">IDH44_10005</name>
</gene>
<evidence type="ECO:0000313" key="1">
    <source>
        <dbReference type="EMBL" id="MBD2845522.1"/>
    </source>
</evidence>
<accession>A0A927GSB0</accession>
<dbReference type="Gene3D" id="2.60.120.370">
    <property type="entry name" value="YhcH/YjgK/YiaL"/>
    <property type="match status" value="1"/>
</dbReference>
<name>A0A927GSB0_9BACL</name>
<dbReference type="Proteomes" id="UP000621560">
    <property type="component" value="Unassembled WGS sequence"/>
</dbReference>
<dbReference type="InterPro" id="IPR004375">
    <property type="entry name" value="NanQ/TabA/YiaL"/>
</dbReference>
<dbReference type="InterPro" id="IPR037012">
    <property type="entry name" value="NanQ/TabA/YiaL_sf"/>
</dbReference>
<dbReference type="GO" id="GO:0005829">
    <property type="term" value="C:cytosol"/>
    <property type="evidence" value="ECO:0007669"/>
    <property type="project" value="TreeGrafter"/>
</dbReference>
<dbReference type="EMBL" id="JACXIZ010000016">
    <property type="protein sequence ID" value="MBD2845522.1"/>
    <property type="molecule type" value="Genomic_DNA"/>
</dbReference>
<evidence type="ECO:0000313" key="2">
    <source>
        <dbReference type="Proteomes" id="UP000621560"/>
    </source>
</evidence>
<sequence>MITGHLNRWPLEAAAYGPRMRQAMDFLTQTDLAGLATGQHEIDGPHLFAIVQEVDTERAAARRWESHDRYTDIQLLLDGEEQIGFADQTGSVESERHDDRDLVFYSKAELQHELQLLPGMYAVFFPQELHRPCCTNGEPRRIRKIVVKIDLNG</sequence>
<comment type="caution">
    <text evidence="1">The sequence shown here is derived from an EMBL/GenBank/DDBJ whole genome shotgun (WGS) entry which is preliminary data.</text>
</comment>
<dbReference type="AlphaFoldDB" id="A0A927GSB0"/>